<name>A0ABV0FUU9_9GAMM</name>
<proteinExistence type="predicted"/>
<gene>
    <name evidence="2" type="ORF">ABHN84_20285</name>
</gene>
<accession>A0ABV0FUU9</accession>
<evidence type="ECO:0000313" key="2">
    <source>
        <dbReference type="EMBL" id="MEO3684606.1"/>
    </source>
</evidence>
<comment type="caution">
    <text evidence="2">The sequence shown here is derived from an EMBL/GenBank/DDBJ whole genome shotgun (WGS) entry which is preliminary data.</text>
</comment>
<evidence type="ECO:0000313" key="3">
    <source>
        <dbReference type="Proteomes" id="UP001477278"/>
    </source>
</evidence>
<dbReference type="RefSeq" id="WP_347691004.1">
    <property type="nucleotide sequence ID" value="NZ_JBDPZN010000018.1"/>
</dbReference>
<keyword evidence="3" id="KW-1185">Reference proteome</keyword>
<sequence>MLTQLNQLNTIGGAERINLSIQFLAANKVRVVLTTQVDANAKGELADLLRTPIVLTGSLPDIEIMLTNELFSLSENVTHSTSNVAAHPAPTDDADMTESDAADLIDELDDEDSL</sequence>
<protein>
    <submittedName>
        <fullName evidence="2">Uncharacterized protein</fullName>
    </submittedName>
</protein>
<organism evidence="2 3">
    <name type="scientific">Shewanella vesiculosa</name>
    <dbReference type="NCBI Taxonomy" id="518738"/>
    <lineage>
        <taxon>Bacteria</taxon>
        <taxon>Pseudomonadati</taxon>
        <taxon>Pseudomonadota</taxon>
        <taxon>Gammaproteobacteria</taxon>
        <taxon>Alteromonadales</taxon>
        <taxon>Shewanellaceae</taxon>
        <taxon>Shewanella</taxon>
    </lineage>
</organism>
<dbReference type="Proteomes" id="UP001477278">
    <property type="component" value="Unassembled WGS sequence"/>
</dbReference>
<dbReference type="EMBL" id="JBDPZN010000018">
    <property type="protein sequence ID" value="MEO3684606.1"/>
    <property type="molecule type" value="Genomic_DNA"/>
</dbReference>
<reference evidence="2 3" key="1">
    <citation type="submission" date="2024-05" db="EMBL/GenBank/DDBJ databases">
        <title>Genome sequencing of Marine Estuary Bacteria, Shewanella vesiculosa and S. baltica, and Pseudomonas syringae.</title>
        <authorList>
            <person name="Gurung A."/>
            <person name="Maclea K.S."/>
        </authorList>
    </citation>
    <scope>NUCLEOTIDE SEQUENCE [LARGE SCALE GENOMIC DNA]</scope>
    <source>
        <strain evidence="2 3">1A</strain>
    </source>
</reference>
<evidence type="ECO:0000256" key="1">
    <source>
        <dbReference type="SAM" id="MobiDB-lite"/>
    </source>
</evidence>
<feature type="region of interest" description="Disordered" evidence="1">
    <location>
        <begin position="79"/>
        <end position="114"/>
    </location>
</feature>
<feature type="compositionally biased region" description="Acidic residues" evidence="1">
    <location>
        <begin position="92"/>
        <end position="114"/>
    </location>
</feature>